<dbReference type="KEGG" id="fox:FOXG_19320"/>
<dbReference type="AlphaFoldDB" id="A0A0J9UYX8"/>
<dbReference type="EMBL" id="DS231702">
    <property type="protein sequence ID" value="KNB04534.1"/>
    <property type="molecule type" value="Genomic_DNA"/>
</dbReference>
<dbReference type="GeneID" id="28960026"/>
<dbReference type="GeneID" id="28960044"/>
<dbReference type="RefSeq" id="XP_018242641.1">
    <property type="nucleotide sequence ID" value="XM_018399551.1"/>
</dbReference>
<dbReference type="EMBL" id="DS231704">
    <property type="protein sequence ID" value="KNB06530.1"/>
    <property type="molecule type" value="Genomic_DNA"/>
</dbReference>
<accession>A0A0J9UYX8</accession>
<dbReference type="GeneID" id="28963241"/>
<reference evidence="1" key="1">
    <citation type="submission" date="2007-04" db="EMBL/GenBank/DDBJ databases">
        <authorList>
            <consortium name="The Broad Institute Genome Sequencing Platform"/>
            <person name="Birren B."/>
            <person name="Lander E."/>
            <person name="Galagan J."/>
            <person name="Nusbaum C."/>
            <person name="Devon K."/>
            <person name="Ma L.-J."/>
            <person name="Jaffe D."/>
            <person name="Butler J."/>
            <person name="Alvarez P."/>
            <person name="Gnerre S."/>
            <person name="Grabherr M."/>
            <person name="Kleber M."/>
            <person name="Mauceli E."/>
            <person name="Brockman W."/>
            <person name="MacCallum I.A."/>
            <person name="Young S."/>
            <person name="LaButti K."/>
            <person name="DeCaprio D."/>
            <person name="Crawford M."/>
            <person name="Koehrsen M."/>
            <person name="Engels R."/>
            <person name="Montgomery P."/>
            <person name="Pearson M."/>
            <person name="Howarth C."/>
            <person name="Larson L."/>
            <person name="White J."/>
            <person name="O'Leary S."/>
            <person name="Kodira C."/>
            <person name="Zeng Q."/>
            <person name="Yandava C."/>
            <person name="Alvarado L."/>
            <person name="Kistler C."/>
            <person name="Shim W.-B."/>
            <person name="Kang S."/>
            <person name="Woloshuk C."/>
        </authorList>
    </citation>
    <scope>NUCLEOTIDE SEQUENCE</scope>
    <source>
        <strain evidence="1">4287</strain>
    </source>
</reference>
<reference evidence="1" key="2">
    <citation type="journal article" date="2010" name="Nature">
        <title>Comparative genomics reveals mobile pathogenicity chromosomes in Fusarium.</title>
        <authorList>
            <person name="Ma L.J."/>
            <person name="van der Does H.C."/>
            <person name="Borkovich K.A."/>
            <person name="Coleman J.J."/>
            <person name="Daboussi M.J."/>
            <person name="Di Pietro A."/>
            <person name="Dufresne M."/>
            <person name="Freitag M."/>
            <person name="Grabherr M."/>
            <person name="Henrissat B."/>
            <person name="Houterman P.M."/>
            <person name="Kang S."/>
            <person name="Shim W.B."/>
            <person name="Woloshuk C."/>
            <person name="Xie X."/>
            <person name="Xu J.R."/>
            <person name="Antoniw J."/>
            <person name="Baker S.E."/>
            <person name="Bluhm B.H."/>
            <person name="Breakspear A."/>
            <person name="Brown D.W."/>
            <person name="Butchko R.A."/>
            <person name="Chapman S."/>
            <person name="Coulson R."/>
            <person name="Coutinho P.M."/>
            <person name="Danchin E.G."/>
            <person name="Diener A."/>
            <person name="Gale L.R."/>
            <person name="Gardiner D.M."/>
            <person name="Goff S."/>
            <person name="Hammond-Kosack K.E."/>
            <person name="Hilburn K."/>
            <person name="Hua-Van A."/>
            <person name="Jonkers W."/>
            <person name="Kazan K."/>
            <person name="Kodira C.D."/>
            <person name="Koehrsen M."/>
            <person name="Kumar L."/>
            <person name="Lee Y.H."/>
            <person name="Li L."/>
            <person name="Manners J.M."/>
            <person name="Miranda-Saavedra D."/>
            <person name="Mukherjee M."/>
            <person name="Park G."/>
            <person name="Park J."/>
            <person name="Park S.Y."/>
            <person name="Proctor R.H."/>
            <person name="Regev A."/>
            <person name="Ruiz-Roldan M.C."/>
            <person name="Sain D."/>
            <person name="Sakthikumar S."/>
            <person name="Sykes S."/>
            <person name="Schwartz D.C."/>
            <person name="Turgeon B.G."/>
            <person name="Wapinski I."/>
            <person name="Yoder O."/>
            <person name="Young S."/>
            <person name="Zeng Q."/>
            <person name="Zhou S."/>
            <person name="Galagan J."/>
            <person name="Cuomo C.A."/>
            <person name="Kistler H.C."/>
            <person name="Rep M."/>
        </authorList>
    </citation>
    <scope>NUCLEOTIDE SEQUENCE [LARGE SCALE GENOMIC DNA]</scope>
    <source>
        <strain evidence="1">4287</strain>
    </source>
</reference>
<evidence type="ECO:0000313" key="5">
    <source>
        <dbReference type="Proteomes" id="UP000009097"/>
    </source>
</evidence>
<organism evidence="1 5">
    <name type="scientific">Fusarium oxysporum f. sp. lycopersici (strain 4287 / CBS 123668 / FGSC 9935 / NRRL 34936)</name>
    <name type="common">Fusarium vascular wilt of tomato</name>
    <dbReference type="NCBI Taxonomy" id="426428"/>
    <lineage>
        <taxon>Eukaryota</taxon>
        <taxon>Fungi</taxon>
        <taxon>Dikarya</taxon>
        <taxon>Ascomycota</taxon>
        <taxon>Pezizomycotina</taxon>
        <taxon>Sordariomycetes</taxon>
        <taxon>Hypocreomycetidae</taxon>
        <taxon>Hypocreales</taxon>
        <taxon>Nectriaceae</taxon>
        <taxon>Fusarium</taxon>
        <taxon>Fusarium oxysporum species complex</taxon>
    </lineage>
</organism>
<gene>
    <name evidence="1" type="ORF">FOXG_19320</name>
    <name evidence="2" type="ORF">FOXG_19338</name>
    <name evidence="3" type="ORF">FOXG_19704</name>
    <name evidence="4" type="ORF">FOXG_22535</name>
</gene>
<dbReference type="RefSeq" id="XP_018257399.1">
    <property type="nucleotide sequence ID" value="XM_018402950.1"/>
</dbReference>
<name>A0A0J9UYX8_FUSO4</name>
<proteinExistence type="predicted"/>
<evidence type="ECO:0000313" key="4">
    <source>
        <dbReference type="EMBL" id="KNB19354.1"/>
    </source>
</evidence>
<evidence type="ECO:0000313" key="2">
    <source>
        <dbReference type="EMBL" id="KNB04596.1"/>
    </source>
</evidence>
<dbReference type="KEGG" id="fox:FOXG_22535"/>
<dbReference type="VEuPathDB" id="FungiDB:FOXG_22535"/>
<dbReference type="VEuPathDB" id="FungiDB:FOXG_19338"/>
<dbReference type="EMBL" id="DS231702">
    <property type="protein sequence ID" value="KNB04596.1"/>
    <property type="molecule type" value="Genomic_DNA"/>
</dbReference>
<dbReference type="VEuPathDB" id="FungiDB:FOXG_19704"/>
<sequence>MGDNKLIMINSLIQGGGHTDFQRTVLYTSYPKLYAS</sequence>
<dbReference type="Proteomes" id="UP000009097">
    <property type="component" value="Unassembled WGS sequence"/>
</dbReference>
<dbReference type="KEGG" id="fox:FOXG_19704"/>
<dbReference type="KEGG" id="fox:FOXG_19338"/>
<dbReference type="GeneID" id="28960410"/>
<dbReference type="VEuPathDB" id="FungiDB:FOXG_19320"/>
<evidence type="ECO:0000313" key="3">
    <source>
        <dbReference type="EMBL" id="KNB06530.1"/>
    </source>
</evidence>
<protein>
    <submittedName>
        <fullName evidence="1">Uncharacterized protein</fullName>
    </submittedName>
</protein>
<evidence type="ECO:0000313" key="1">
    <source>
        <dbReference type="EMBL" id="KNB04534.1"/>
    </source>
</evidence>
<dbReference type="RefSeq" id="XP_018242579.1">
    <property type="nucleotide sequence ID" value="XM_018399528.1"/>
</dbReference>
<dbReference type="EMBL" id="DS231732">
    <property type="protein sequence ID" value="KNB19354.1"/>
    <property type="molecule type" value="Genomic_DNA"/>
</dbReference>
<dbReference type="RefSeq" id="XP_018244575.1">
    <property type="nucleotide sequence ID" value="XM_018399969.1"/>
</dbReference>